<evidence type="ECO:0000256" key="12">
    <source>
        <dbReference type="ARBA" id="ARBA00023128"/>
    </source>
</evidence>
<evidence type="ECO:0000256" key="13">
    <source>
        <dbReference type="ARBA" id="ARBA00023136"/>
    </source>
</evidence>
<keyword evidence="7 17" id="KW-0812">Transmembrane</keyword>
<dbReference type="Gene3D" id="1.20.120.550">
    <property type="entry name" value="Membrane associated eicosanoid/glutathione metabolism-like domain"/>
    <property type="match status" value="1"/>
</dbReference>
<dbReference type="GO" id="GO:0004364">
    <property type="term" value="F:glutathione transferase activity"/>
    <property type="evidence" value="ECO:0007669"/>
    <property type="project" value="UniProtKB-EC"/>
</dbReference>
<evidence type="ECO:0000256" key="3">
    <source>
        <dbReference type="ARBA" id="ARBA00004477"/>
    </source>
</evidence>
<evidence type="ECO:0000256" key="7">
    <source>
        <dbReference type="ARBA" id="ARBA00022692"/>
    </source>
</evidence>
<evidence type="ECO:0000313" key="19">
    <source>
        <dbReference type="Proteomes" id="UP000183832"/>
    </source>
</evidence>
<dbReference type="Pfam" id="PF01124">
    <property type="entry name" value="MAPEG"/>
    <property type="match status" value="1"/>
</dbReference>
<feature type="transmembrane region" description="Helical" evidence="17">
    <location>
        <begin position="126"/>
        <end position="146"/>
    </location>
</feature>
<feature type="transmembrane region" description="Helical" evidence="17">
    <location>
        <begin position="18"/>
        <end position="38"/>
    </location>
</feature>
<evidence type="ECO:0000256" key="2">
    <source>
        <dbReference type="ARBA" id="ARBA00004294"/>
    </source>
</evidence>
<dbReference type="AlphaFoldDB" id="A0A1J1IZ22"/>
<keyword evidence="9" id="KW-0256">Endoplasmic reticulum</keyword>
<dbReference type="InterPro" id="IPR040162">
    <property type="entry name" value="MGST1-like"/>
</dbReference>
<comment type="catalytic activity">
    <reaction evidence="16">
        <text>RX + glutathione = an S-substituted glutathione + a halide anion + H(+)</text>
        <dbReference type="Rhea" id="RHEA:16437"/>
        <dbReference type="ChEBI" id="CHEBI:15378"/>
        <dbReference type="ChEBI" id="CHEBI:16042"/>
        <dbReference type="ChEBI" id="CHEBI:17792"/>
        <dbReference type="ChEBI" id="CHEBI:57925"/>
        <dbReference type="ChEBI" id="CHEBI:90779"/>
        <dbReference type="EC" id="2.5.1.18"/>
    </reaction>
    <physiologicalReaction direction="left-to-right" evidence="16">
        <dbReference type="Rhea" id="RHEA:16438"/>
    </physiologicalReaction>
</comment>
<reference evidence="18 19" key="1">
    <citation type="submission" date="2015-04" db="EMBL/GenBank/DDBJ databases">
        <authorList>
            <person name="Syromyatnikov M.Y."/>
            <person name="Popov V.N."/>
        </authorList>
    </citation>
    <scope>NUCLEOTIDE SEQUENCE [LARGE SCALE GENOMIC DNA]</scope>
</reference>
<accession>A0A1J1IZ22</accession>
<dbReference type="PANTHER" id="PTHR10689">
    <property type="entry name" value="MICROSOMAL GLUTATHIONE S-TRANSFERASE 1"/>
    <property type="match status" value="1"/>
</dbReference>
<evidence type="ECO:0000256" key="6">
    <source>
        <dbReference type="ARBA" id="ARBA00022679"/>
    </source>
</evidence>
<sequence>MTELFEIFNMENHVFRVYVFWVTVLVFKMLLMPVLTVYQRVKNKSVASPEDSPKGIVLCSEDVESIRRAHRNDLENIPQFIVVAFFYLMTNPSPFIATNLIRIVGIARIIYTIAYAIDPKLPARGLSFLASLIITTYMSISVLIYFY</sequence>
<dbReference type="FunFam" id="1.20.120.550:FF:000002">
    <property type="entry name" value="Microsomal glutathione S-transferase 1"/>
    <property type="match status" value="1"/>
</dbReference>
<dbReference type="Proteomes" id="UP000183832">
    <property type="component" value="Unassembled WGS sequence"/>
</dbReference>
<comment type="similarity">
    <text evidence="4">Belongs to the MAPEG family.</text>
</comment>
<keyword evidence="10 17" id="KW-1133">Transmembrane helix</keyword>
<proteinExistence type="inferred from homology"/>
<dbReference type="InterPro" id="IPR001129">
    <property type="entry name" value="Membr-assoc_MAPEG"/>
</dbReference>
<evidence type="ECO:0000256" key="16">
    <source>
        <dbReference type="ARBA" id="ARBA00049385"/>
    </source>
</evidence>
<dbReference type="GO" id="GO:0005789">
    <property type="term" value="C:endoplasmic reticulum membrane"/>
    <property type="evidence" value="ECO:0007669"/>
    <property type="project" value="UniProtKB-SubCell"/>
</dbReference>
<protein>
    <recommendedName>
        <fullName evidence="15">Microsomal glutathione S-transferase 1</fullName>
        <ecNumber evidence="5">2.5.1.18</ecNumber>
    </recommendedName>
</protein>
<keyword evidence="8" id="KW-1000">Mitochondrion outer membrane</keyword>
<dbReference type="EMBL" id="CVRI01000063">
    <property type="protein sequence ID" value="CRL04414.1"/>
    <property type="molecule type" value="Genomic_DNA"/>
</dbReference>
<evidence type="ECO:0000256" key="14">
    <source>
        <dbReference type="ARBA" id="ARBA00038540"/>
    </source>
</evidence>
<dbReference type="OrthoDB" id="193139at2759"/>
<dbReference type="STRING" id="568069.A0A1J1IZ22"/>
<evidence type="ECO:0000313" key="18">
    <source>
        <dbReference type="EMBL" id="CRL04414.1"/>
    </source>
</evidence>
<keyword evidence="11" id="KW-0007">Acetylation</keyword>
<evidence type="ECO:0000256" key="15">
    <source>
        <dbReference type="ARBA" id="ARBA00039397"/>
    </source>
</evidence>
<comment type="subunit">
    <text evidence="14">Homotrimer; The trimer binds only one molecule of glutathione.</text>
</comment>
<dbReference type="PANTHER" id="PTHR10689:SF6">
    <property type="entry name" value="MICROSOMAL GLUTATHIONE S-TRANSFERASE 1"/>
    <property type="match status" value="1"/>
</dbReference>
<feature type="transmembrane region" description="Helical" evidence="17">
    <location>
        <begin position="96"/>
        <end position="114"/>
    </location>
</feature>
<evidence type="ECO:0000256" key="17">
    <source>
        <dbReference type="SAM" id="Phobius"/>
    </source>
</evidence>
<comment type="subcellular location">
    <subcellularLocation>
        <location evidence="3">Endoplasmic reticulum membrane</location>
        <topology evidence="3">Multi-pass membrane protein</topology>
    </subcellularLocation>
    <subcellularLocation>
        <location evidence="2">Mitochondrion outer membrane</location>
    </subcellularLocation>
</comment>
<keyword evidence="6" id="KW-0808">Transferase</keyword>
<dbReference type="InterPro" id="IPR023352">
    <property type="entry name" value="MAPEG-like_dom_sf"/>
</dbReference>
<evidence type="ECO:0000256" key="4">
    <source>
        <dbReference type="ARBA" id="ARBA00010459"/>
    </source>
</evidence>
<organism evidence="18 19">
    <name type="scientific">Clunio marinus</name>
    <dbReference type="NCBI Taxonomy" id="568069"/>
    <lineage>
        <taxon>Eukaryota</taxon>
        <taxon>Metazoa</taxon>
        <taxon>Ecdysozoa</taxon>
        <taxon>Arthropoda</taxon>
        <taxon>Hexapoda</taxon>
        <taxon>Insecta</taxon>
        <taxon>Pterygota</taxon>
        <taxon>Neoptera</taxon>
        <taxon>Endopterygota</taxon>
        <taxon>Diptera</taxon>
        <taxon>Nematocera</taxon>
        <taxon>Chironomoidea</taxon>
        <taxon>Chironomidae</taxon>
        <taxon>Clunio</taxon>
    </lineage>
</organism>
<evidence type="ECO:0000256" key="10">
    <source>
        <dbReference type="ARBA" id="ARBA00022989"/>
    </source>
</evidence>
<evidence type="ECO:0000256" key="1">
    <source>
        <dbReference type="ARBA" id="ARBA00003701"/>
    </source>
</evidence>
<dbReference type="EC" id="2.5.1.18" evidence="5"/>
<keyword evidence="19" id="KW-1185">Reference proteome</keyword>
<gene>
    <name evidence="18" type="ORF">CLUMA_CG017500</name>
</gene>
<comment type="function">
    <text evidence="1">Conjugation of reduced glutathione to a wide number of exogenous and endogenous hydrophobic electrophiles.</text>
</comment>
<evidence type="ECO:0000256" key="11">
    <source>
        <dbReference type="ARBA" id="ARBA00022990"/>
    </source>
</evidence>
<evidence type="ECO:0000256" key="5">
    <source>
        <dbReference type="ARBA" id="ARBA00012452"/>
    </source>
</evidence>
<dbReference type="GO" id="GO:0005741">
    <property type="term" value="C:mitochondrial outer membrane"/>
    <property type="evidence" value="ECO:0007669"/>
    <property type="project" value="UniProtKB-SubCell"/>
</dbReference>
<name>A0A1J1IZ22_9DIPT</name>
<keyword evidence="12" id="KW-0496">Mitochondrion</keyword>
<evidence type="ECO:0000256" key="8">
    <source>
        <dbReference type="ARBA" id="ARBA00022787"/>
    </source>
</evidence>
<keyword evidence="13 17" id="KW-0472">Membrane</keyword>
<evidence type="ECO:0000256" key="9">
    <source>
        <dbReference type="ARBA" id="ARBA00022824"/>
    </source>
</evidence>
<dbReference type="SUPFAM" id="SSF161084">
    <property type="entry name" value="MAPEG domain-like"/>
    <property type="match status" value="1"/>
</dbReference>